<dbReference type="AlphaFoldDB" id="A0AAU0UL77"/>
<keyword evidence="11" id="KW-0443">Lipid metabolism</keyword>
<evidence type="ECO:0000256" key="19">
    <source>
        <dbReference type="SAM" id="Phobius"/>
    </source>
</evidence>
<keyword evidence="6 19" id="KW-0812">Transmembrane</keyword>
<dbReference type="GO" id="GO:0008654">
    <property type="term" value="P:phospholipid biosynthetic process"/>
    <property type="evidence" value="ECO:0007669"/>
    <property type="project" value="UniProtKB-KW"/>
</dbReference>
<keyword evidence="9 17" id="KW-0067">ATP-binding</keyword>
<dbReference type="KEGG" id="dbc:MFMK1_001085"/>
<dbReference type="GO" id="GO:0046872">
    <property type="term" value="F:metal ion binding"/>
    <property type="evidence" value="ECO:0007669"/>
    <property type="project" value="UniProtKB-KW"/>
</dbReference>
<dbReference type="InterPro" id="IPR033717">
    <property type="entry name" value="UDPK"/>
</dbReference>
<keyword evidence="7 17" id="KW-0547">Nucleotide-binding</keyword>
<name>A0AAU0UL77_9FIRM</name>
<evidence type="ECO:0000256" key="11">
    <source>
        <dbReference type="ARBA" id="ARBA00023098"/>
    </source>
</evidence>
<dbReference type="Pfam" id="PF01219">
    <property type="entry name" value="DAGK_prokar"/>
    <property type="match status" value="1"/>
</dbReference>
<evidence type="ECO:0000256" key="12">
    <source>
        <dbReference type="ARBA" id="ARBA00023136"/>
    </source>
</evidence>
<evidence type="ECO:0000256" key="16">
    <source>
        <dbReference type="PIRSR" id="PIRSR600829-2"/>
    </source>
</evidence>
<feature type="binding site" evidence="17">
    <location>
        <position position="25"/>
    </location>
    <ligand>
        <name>ATP</name>
        <dbReference type="ChEBI" id="CHEBI:30616"/>
    </ligand>
</feature>
<reference evidence="20 21" key="1">
    <citation type="submission" date="2023-04" db="EMBL/GenBank/DDBJ databases">
        <authorList>
            <person name="Hsu D."/>
        </authorList>
    </citation>
    <scope>NUCLEOTIDE SEQUENCE [LARGE SCALE GENOMIC DNA]</scope>
    <source>
        <strain evidence="20 21">MK1</strain>
    </source>
</reference>
<keyword evidence="10 19" id="KW-1133">Transmembrane helix</keyword>
<accession>A0AAU0UL77</accession>
<organism evidence="20 21">
    <name type="scientific">Metallumcola ferriviriculae</name>
    <dbReference type="NCBI Taxonomy" id="3039180"/>
    <lineage>
        <taxon>Bacteria</taxon>
        <taxon>Bacillati</taxon>
        <taxon>Bacillota</taxon>
        <taxon>Clostridia</taxon>
        <taxon>Neomoorellales</taxon>
        <taxon>Desulfitibacteraceae</taxon>
        <taxon>Metallumcola</taxon>
    </lineage>
</organism>
<dbReference type="CDD" id="cd14265">
    <property type="entry name" value="UDPK_IM_like"/>
    <property type="match status" value="1"/>
</dbReference>
<evidence type="ECO:0000256" key="13">
    <source>
        <dbReference type="ARBA" id="ARBA00023209"/>
    </source>
</evidence>
<feature type="binding site" evidence="16">
    <location>
        <position position="66"/>
    </location>
    <ligand>
        <name>substrate</name>
    </ligand>
</feature>
<dbReference type="Proteomes" id="UP001329915">
    <property type="component" value="Chromosome"/>
</dbReference>
<comment type="subcellular location">
    <subcellularLocation>
        <location evidence="1">Cell membrane</location>
        <topology evidence="1">Multi-pass membrane protein</topology>
    </subcellularLocation>
</comment>
<feature type="transmembrane region" description="Helical" evidence="19">
    <location>
        <begin position="28"/>
        <end position="45"/>
    </location>
</feature>
<evidence type="ECO:0000256" key="4">
    <source>
        <dbReference type="ARBA" id="ARBA00022516"/>
    </source>
</evidence>
<dbReference type="PANTHER" id="PTHR34299:SF1">
    <property type="entry name" value="DIACYLGLYCEROL KINASE"/>
    <property type="match status" value="1"/>
</dbReference>
<comment type="similarity">
    <text evidence="2">Belongs to the bacterial diacylglycerol kinase family.</text>
</comment>
<proteinExistence type="inferred from homology"/>
<sequence>MEQERTFWQSLRDAWGGITHSLKTERNMRIHATVATVVFLTAWLVEVSRWEWVALTFAVSTVMAAELLNTAVETTVDLFMSTYHPLARIAKNVAAGAVLLMAVNALVIGVIIFYPKLMHLFKVLLLNYFN</sequence>
<keyword evidence="8 20" id="KW-0418">Kinase</keyword>
<dbReference type="GO" id="GO:0016301">
    <property type="term" value="F:kinase activity"/>
    <property type="evidence" value="ECO:0007669"/>
    <property type="project" value="UniProtKB-KW"/>
</dbReference>
<feature type="transmembrane region" description="Helical" evidence="19">
    <location>
        <begin position="92"/>
        <end position="114"/>
    </location>
</feature>
<dbReference type="GO" id="GO:0005886">
    <property type="term" value="C:plasma membrane"/>
    <property type="evidence" value="ECO:0007669"/>
    <property type="project" value="UniProtKB-SubCell"/>
</dbReference>
<keyword evidence="21" id="KW-1185">Reference proteome</keyword>
<keyword evidence="18" id="KW-0479">Metal-binding</keyword>
<evidence type="ECO:0000256" key="1">
    <source>
        <dbReference type="ARBA" id="ARBA00004651"/>
    </source>
</evidence>
<protein>
    <submittedName>
        <fullName evidence="20">Diacylglycerol kinase family protein</fullName>
    </submittedName>
</protein>
<keyword evidence="5" id="KW-0808">Transferase</keyword>
<keyword evidence="12 19" id="KW-0472">Membrane</keyword>
<evidence type="ECO:0000256" key="7">
    <source>
        <dbReference type="ARBA" id="ARBA00022741"/>
    </source>
</evidence>
<evidence type="ECO:0000256" key="2">
    <source>
        <dbReference type="ARBA" id="ARBA00005967"/>
    </source>
</evidence>
<evidence type="ECO:0000256" key="8">
    <source>
        <dbReference type="ARBA" id="ARBA00022777"/>
    </source>
</evidence>
<dbReference type="GO" id="GO:0005524">
    <property type="term" value="F:ATP binding"/>
    <property type="evidence" value="ECO:0007669"/>
    <property type="project" value="UniProtKB-KW"/>
</dbReference>
<evidence type="ECO:0000256" key="6">
    <source>
        <dbReference type="ARBA" id="ARBA00022692"/>
    </source>
</evidence>
<evidence type="ECO:0000313" key="20">
    <source>
        <dbReference type="EMBL" id="WRO21282.1"/>
    </source>
</evidence>
<evidence type="ECO:0000313" key="21">
    <source>
        <dbReference type="Proteomes" id="UP001329915"/>
    </source>
</evidence>
<keyword evidence="13" id="KW-0594">Phospholipid biosynthesis</keyword>
<dbReference type="RefSeq" id="WP_366924133.1">
    <property type="nucleotide sequence ID" value="NZ_CP121694.1"/>
</dbReference>
<feature type="binding site" evidence="18">
    <location>
        <position position="73"/>
    </location>
    <ligand>
        <name>a divalent metal cation</name>
        <dbReference type="ChEBI" id="CHEBI:60240"/>
    </ligand>
</feature>
<dbReference type="InterPro" id="IPR000829">
    <property type="entry name" value="DAGK"/>
</dbReference>
<dbReference type="PROSITE" id="PS01069">
    <property type="entry name" value="DAGK_PROKAR"/>
    <property type="match status" value="1"/>
</dbReference>
<comment type="cofactor">
    <cofactor evidence="18">
        <name>Mg(2+)</name>
        <dbReference type="ChEBI" id="CHEBI:18420"/>
    </cofactor>
    <text evidence="18">Mn(2+), Zn(2+), Cd(2+) and Co(2+) support activity to lesser extents.</text>
</comment>
<feature type="binding site" evidence="18">
    <location>
        <position position="25"/>
    </location>
    <ligand>
        <name>a divalent metal cation</name>
        <dbReference type="ChEBI" id="CHEBI:60240"/>
    </ligand>
</feature>
<dbReference type="EMBL" id="CP121694">
    <property type="protein sequence ID" value="WRO21282.1"/>
    <property type="molecule type" value="Genomic_DNA"/>
</dbReference>
<keyword evidence="14" id="KW-1208">Phospholipid metabolism</keyword>
<evidence type="ECO:0000256" key="15">
    <source>
        <dbReference type="PIRSR" id="PIRSR600829-1"/>
    </source>
</evidence>
<evidence type="ECO:0000256" key="10">
    <source>
        <dbReference type="ARBA" id="ARBA00022989"/>
    </source>
</evidence>
<evidence type="ECO:0000256" key="9">
    <source>
        <dbReference type="ARBA" id="ARBA00022840"/>
    </source>
</evidence>
<feature type="binding site" evidence="17">
    <location>
        <position position="73"/>
    </location>
    <ligand>
        <name>ATP</name>
        <dbReference type="ChEBI" id="CHEBI:30616"/>
    </ligand>
</feature>
<gene>
    <name evidence="20" type="ORF">MFMK1_001085</name>
</gene>
<evidence type="ECO:0000256" key="14">
    <source>
        <dbReference type="ARBA" id="ARBA00023264"/>
    </source>
</evidence>
<dbReference type="Gene3D" id="1.10.287.3610">
    <property type="match status" value="1"/>
</dbReference>
<dbReference type="PANTHER" id="PTHR34299">
    <property type="entry name" value="DIACYLGLYCEROL KINASE"/>
    <property type="match status" value="1"/>
</dbReference>
<keyword evidence="4" id="KW-0444">Lipid biosynthesis</keyword>
<keyword evidence="3" id="KW-1003">Cell membrane</keyword>
<evidence type="ECO:0000256" key="3">
    <source>
        <dbReference type="ARBA" id="ARBA00022475"/>
    </source>
</evidence>
<evidence type="ECO:0000256" key="18">
    <source>
        <dbReference type="PIRSR" id="PIRSR600829-4"/>
    </source>
</evidence>
<feature type="active site" description="Proton acceptor" evidence="15">
    <location>
        <position position="66"/>
    </location>
</feature>
<evidence type="ECO:0000256" key="17">
    <source>
        <dbReference type="PIRSR" id="PIRSR600829-3"/>
    </source>
</evidence>
<evidence type="ECO:0000256" key="5">
    <source>
        <dbReference type="ARBA" id="ARBA00022679"/>
    </source>
</evidence>
<dbReference type="InterPro" id="IPR036945">
    <property type="entry name" value="DAGK_sf"/>
</dbReference>
<feature type="transmembrane region" description="Helical" evidence="19">
    <location>
        <begin position="52"/>
        <end position="72"/>
    </location>
</feature>
<keyword evidence="18" id="KW-0460">Magnesium</keyword>